<evidence type="ECO:0000313" key="5">
    <source>
        <dbReference type="Proteomes" id="UP001208692"/>
    </source>
</evidence>
<reference evidence="2 5" key="1">
    <citation type="submission" date="2021-11" db="EMBL/GenBank/DDBJ databases">
        <title>Draft genome sequence of Capnocytophaga sp. strain KC07075 isolated from cat oral cavity.</title>
        <authorList>
            <person name="Suzuki M."/>
            <person name="Imaoka K."/>
            <person name="Kimura M."/>
            <person name="Morikawa S."/>
            <person name="Maeda K."/>
        </authorList>
    </citation>
    <scope>NUCLEOTIDE SEQUENCE</scope>
    <source>
        <strain evidence="2">KC07075</strain>
        <strain evidence="3 5">KC07079</strain>
    </source>
</reference>
<feature type="transmembrane region" description="Helical" evidence="1">
    <location>
        <begin position="58"/>
        <end position="78"/>
    </location>
</feature>
<dbReference type="EMBL" id="BQKB01000045">
    <property type="protein sequence ID" value="GJM53686.1"/>
    <property type="molecule type" value="Genomic_DNA"/>
</dbReference>
<dbReference type="EMBL" id="BQKA01000003">
    <property type="protein sequence ID" value="GJM49130.1"/>
    <property type="molecule type" value="Genomic_DNA"/>
</dbReference>
<organism evidence="2 4">
    <name type="scientific">Capnocytophaga catalasegens</name>
    <dbReference type="NCBI Taxonomy" id="1004260"/>
    <lineage>
        <taxon>Bacteria</taxon>
        <taxon>Pseudomonadati</taxon>
        <taxon>Bacteroidota</taxon>
        <taxon>Flavobacteriia</taxon>
        <taxon>Flavobacteriales</taxon>
        <taxon>Flavobacteriaceae</taxon>
        <taxon>Capnocytophaga</taxon>
    </lineage>
</organism>
<dbReference type="AlphaFoldDB" id="A0AAV5ATW2"/>
<evidence type="ECO:0000313" key="2">
    <source>
        <dbReference type="EMBL" id="GJM49130.1"/>
    </source>
</evidence>
<evidence type="ECO:0000313" key="4">
    <source>
        <dbReference type="Proteomes" id="UP001207736"/>
    </source>
</evidence>
<name>A0AAV5ATW2_9FLAO</name>
<proteinExistence type="predicted"/>
<keyword evidence="1" id="KW-0812">Transmembrane</keyword>
<sequence>MKPFIKSLIFTLLISVTIFSYFVNSGGYGWVIALIATPITFVISLILFFFYFKFIDKILPLIISYVAILFLMYGSDWYHSIKEQIGMQNFSERDSYYYFTELDYNYLFSDPKYLTTEKRHKYYDDIQLENTNLIEYPIDEDIYFNQNNEFIYSRILYFKKRLKKFTKLDINENKKDSIYYSNEAFIYDDKIVDFETNSYVNWLNSDDKTSIKIKILNHDFSYPVEKEEELLDKIIKSTLKPVYSYLYLDTLTYDKKYDDQYKVLFKQNNELCIFYTTKKVYPVIEYYEKNEDFLNEKFPKDVHSMYPISEKMPFLSVFIKKSLLIDDFWYGILYSKISLGKDTLRIATENYLNDNKIQAAYTKHNDEVEEIESFANITLYSNKNLNYKLLRIKDNFFIVKELNKE</sequence>
<feature type="transmembrane region" description="Helical" evidence="1">
    <location>
        <begin position="7"/>
        <end position="24"/>
    </location>
</feature>
<evidence type="ECO:0000313" key="3">
    <source>
        <dbReference type="EMBL" id="GJM53686.1"/>
    </source>
</evidence>
<protein>
    <recommendedName>
        <fullName evidence="6">MFS transporter</fullName>
    </recommendedName>
</protein>
<dbReference type="Proteomes" id="UP001207736">
    <property type="component" value="Unassembled WGS sequence"/>
</dbReference>
<keyword evidence="1" id="KW-0472">Membrane</keyword>
<keyword evidence="5" id="KW-1185">Reference proteome</keyword>
<keyword evidence="1" id="KW-1133">Transmembrane helix</keyword>
<evidence type="ECO:0008006" key="6">
    <source>
        <dbReference type="Google" id="ProtNLM"/>
    </source>
</evidence>
<comment type="caution">
    <text evidence="2">The sequence shown here is derived from an EMBL/GenBank/DDBJ whole genome shotgun (WGS) entry which is preliminary data.</text>
</comment>
<dbReference type="RefSeq" id="WP_264847473.1">
    <property type="nucleotide sequence ID" value="NZ_BPMA01000057.1"/>
</dbReference>
<dbReference type="Proteomes" id="UP001208692">
    <property type="component" value="Unassembled WGS sequence"/>
</dbReference>
<evidence type="ECO:0000256" key="1">
    <source>
        <dbReference type="SAM" id="Phobius"/>
    </source>
</evidence>
<gene>
    <name evidence="2" type="ORF">RCZ15_01060</name>
    <name evidence="3" type="ORF">RCZ16_20020</name>
</gene>
<accession>A0AAV5ATW2</accession>
<feature type="transmembrane region" description="Helical" evidence="1">
    <location>
        <begin position="30"/>
        <end position="51"/>
    </location>
</feature>